<accession>A0ABY5TVE5</accession>
<keyword evidence="1" id="KW-0175">Coiled coil</keyword>
<proteinExistence type="predicted"/>
<dbReference type="Proteomes" id="UP001059819">
    <property type="component" value="Chromosome"/>
</dbReference>
<evidence type="ECO:0000313" key="2">
    <source>
        <dbReference type="EMBL" id="UWD34640.1"/>
    </source>
</evidence>
<name>A0ABY5TVE5_9MOLU</name>
<gene>
    <name evidence="2" type="ORF">NX779_02375</name>
</gene>
<feature type="coiled-coil region" evidence="1">
    <location>
        <begin position="36"/>
        <end position="92"/>
    </location>
</feature>
<protein>
    <submittedName>
        <fullName evidence="2">Uncharacterized protein</fullName>
    </submittedName>
</protein>
<sequence>MKLKFLIPLFSGLTVGGSVAGGTMYGIKTMNSNSQMSNLVMQFEKKLRECERLKQDLISKVSETNRIKGELEKELKKTVEAAQDNLASAKSIYENVVKLTKQTTSLEQSNVTYYLVYLGVTGKSVELKSSESVKTKLEENEKELPTTIENLLSSGFDFKTLMSVEKDYDKLILRDQIKAVLTISNSVLTKVEQANAKLINYFQTQINELTKLKNDITVFNSPDFIELIGKLEPQITKQAWEAMSPLEKFIKIKTLFAQLKIDYDVLSKTMIDRSAELQRLNERLQQILNGFGTDTLITPNPSTDESTRNS</sequence>
<keyword evidence="3" id="KW-1185">Reference proteome</keyword>
<organism evidence="2 3">
    <name type="scientific">Mycoplasma cottewii</name>
    <dbReference type="NCBI Taxonomy" id="51364"/>
    <lineage>
        <taxon>Bacteria</taxon>
        <taxon>Bacillati</taxon>
        <taxon>Mycoplasmatota</taxon>
        <taxon>Mollicutes</taxon>
        <taxon>Mycoplasmataceae</taxon>
        <taxon>Mycoplasma</taxon>
    </lineage>
</organism>
<dbReference type="RefSeq" id="WP_259429829.1">
    <property type="nucleotide sequence ID" value="NZ_CP103424.1"/>
</dbReference>
<evidence type="ECO:0000313" key="3">
    <source>
        <dbReference type="Proteomes" id="UP001059819"/>
    </source>
</evidence>
<reference evidence="2" key="1">
    <citation type="submission" date="2022-08" db="EMBL/GenBank/DDBJ databases">
        <title>Complete genome sequence of Mycoplasma cottewii type strain VIS.</title>
        <authorList>
            <person name="Spergser J."/>
        </authorList>
    </citation>
    <scope>NUCLEOTIDE SEQUENCE</scope>
    <source>
        <strain evidence="2">VIS</strain>
    </source>
</reference>
<evidence type="ECO:0000256" key="1">
    <source>
        <dbReference type="SAM" id="Coils"/>
    </source>
</evidence>
<dbReference type="EMBL" id="CP103424">
    <property type="protein sequence ID" value="UWD34640.1"/>
    <property type="molecule type" value="Genomic_DNA"/>
</dbReference>